<name>A0A9Q1FT79_SYNKA</name>
<feature type="region of interest" description="Disordered" evidence="1">
    <location>
        <begin position="1"/>
        <end position="111"/>
    </location>
</feature>
<dbReference type="Proteomes" id="UP001152622">
    <property type="component" value="Chromosome 4"/>
</dbReference>
<comment type="caution">
    <text evidence="2">The sequence shown here is derived from an EMBL/GenBank/DDBJ whole genome shotgun (WGS) entry which is preliminary data.</text>
</comment>
<dbReference type="EMBL" id="JAINUF010000004">
    <property type="protein sequence ID" value="KAJ8365683.1"/>
    <property type="molecule type" value="Genomic_DNA"/>
</dbReference>
<gene>
    <name evidence="2" type="ORF">SKAU_G00145140</name>
</gene>
<feature type="compositionally biased region" description="Basic and acidic residues" evidence="1">
    <location>
        <begin position="59"/>
        <end position="68"/>
    </location>
</feature>
<sequence>MNLREEGQRNPSRPCVPVAPEELGSPVIGSQSRGRVTSALSAGTRNIPGTPDCSLPQESAKRKGELQESRPPLADAGQQRRLAASATDAPPDPGAAMTSRDLGTARADPAAHVGMPGRLGEGAGRSYCNQLCATRDPVETRRACQEAGEPGENGPRPGVTPPACWPPGARGSDGSAGEPGSRAGLQKRWAVLCQRGARRCSLPETSLPVALRGGRRGGCSVQGALLFKTSPQTGGGGNGLSEFVRNKKERSTLLVRRYYKNNREVKKSVCAGTRAIVRTLPSGHIGERGRLAVCGKTSRARERRVSAPRGHGEPLQPGSLPVCRHLRRLGVRRPEVRPFVFREEARAGVKAASVTLPSRHLTILLSAPFRIPHRAVLCQQNDGRCRNSNLLLLLSLYRCRGA</sequence>
<feature type="region of interest" description="Disordered" evidence="1">
    <location>
        <begin position="143"/>
        <end position="183"/>
    </location>
</feature>
<feature type="compositionally biased region" description="Polar residues" evidence="1">
    <location>
        <begin position="28"/>
        <end position="44"/>
    </location>
</feature>
<protein>
    <submittedName>
        <fullName evidence="2">Uncharacterized protein</fullName>
    </submittedName>
</protein>
<evidence type="ECO:0000313" key="2">
    <source>
        <dbReference type="EMBL" id="KAJ8365683.1"/>
    </source>
</evidence>
<keyword evidence="3" id="KW-1185">Reference proteome</keyword>
<accession>A0A9Q1FT79</accession>
<proteinExistence type="predicted"/>
<evidence type="ECO:0000313" key="3">
    <source>
        <dbReference type="Proteomes" id="UP001152622"/>
    </source>
</evidence>
<evidence type="ECO:0000256" key="1">
    <source>
        <dbReference type="SAM" id="MobiDB-lite"/>
    </source>
</evidence>
<reference evidence="2" key="1">
    <citation type="journal article" date="2023" name="Science">
        <title>Genome structures resolve the early diversification of teleost fishes.</title>
        <authorList>
            <person name="Parey E."/>
            <person name="Louis A."/>
            <person name="Montfort J."/>
            <person name="Bouchez O."/>
            <person name="Roques C."/>
            <person name="Iampietro C."/>
            <person name="Lluch J."/>
            <person name="Castinel A."/>
            <person name="Donnadieu C."/>
            <person name="Desvignes T."/>
            <person name="Floi Bucao C."/>
            <person name="Jouanno E."/>
            <person name="Wen M."/>
            <person name="Mejri S."/>
            <person name="Dirks R."/>
            <person name="Jansen H."/>
            <person name="Henkel C."/>
            <person name="Chen W.J."/>
            <person name="Zahm M."/>
            <person name="Cabau C."/>
            <person name="Klopp C."/>
            <person name="Thompson A.W."/>
            <person name="Robinson-Rechavi M."/>
            <person name="Braasch I."/>
            <person name="Lecointre G."/>
            <person name="Bobe J."/>
            <person name="Postlethwait J.H."/>
            <person name="Berthelot C."/>
            <person name="Roest Crollius H."/>
            <person name="Guiguen Y."/>
        </authorList>
    </citation>
    <scope>NUCLEOTIDE SEQUENCE</scope>
    <source>
        <strain evidence="2">WJC10195</strain>
    </source>
</reference>
<organism evidence="2 3">
    <name type="scientific">Synaphobranchus kaupii</name>
    <name type="common">Kaup's arrowtooth eel</name>
    <dbReference type="NCBI Taxonomy" id="118154"/>
    <lineage>
        <taxon>Eukaryota</taxon>
        <taxon>Metazoa</taxon>
        <taxon>Chordata</taxon>
        <taxon>Craniata</taxon>
        <taxon>Vertebrata</taxon>
        <taxon>Euteleostomi</taxon>
        <taxon>Actinopterygii</taxon>
        <taxon>Neopterygii</taxon>
        <taxon>Teleostei</taxon>
        <taxon>Anguilliformes</taxon>
        <taxon>Synaphobranchidae</taxon>
        <taxon>Synaphobranchus</taxon>
    </lineage>
</organism>
<dbReference type="OrthoDB" id="8963307at2759"/>
<dbReference type="AlphaFoldDB" id="A0A9Q1FT79"/>